<dbReference type="EMBL" id="BSFM01000017">
    <property type="protein sequence ID" value="GLK85575.1"/>
    <property type="molecule type" value="Genomic_DNA"/>
</dbReference>
<sequence>MKIAILGSGAMALASAALFASRGHAPIIWSPSGAGTAGLPQPPRLISIGALAGEWDVAAGSDLADAINGADAVLLAVDAGGHVPVIRAAAPLLAPGVPFLIGAAHSMSAVYLSELLAARGVELPIVSWNTTVATAHKTGPLAVDIRTLRPRIEAAVMPSRLEPSALSLCRELTGTHFEARPDALAIALLSNANPVFHVPVCLLNLSRIERGESWAPYEQTTGSIGRLMEALDAERLAVASAYGATIHGVNEHFQRSFRIPLGSMAEMNAHLHAHGRGPKGPRSIDHRYLAQDLSYGLVFAAEIGRGAGVTTPVHDATIALASAAIGRDYRAANALLPLLRLDTMTPEAIRHRAREGHFEPRAGAGRSFT</sequence>
<dbReference type="InterPro" id="IPR003421">
    <property type="entry name" value="Opine_DH"/>
</dbReference>
<comment type="caution">
    <text evidence="3">The sequence shown here is derived from an EMBL/GenBank/DDBJ whole genome shotgun (WGS) entry which is preliminary data.</text>
</comment>
<protein>
    <submittedName>
        <fullName evidence="3">Opine dehydrogenase</fullName>
    </submittedName>
</protein>
<reference evidence="3" key="2">
    <citation type="submission" date="2023-01" db="EMBL/GenBank/DDBJ databases">
        <authorList>
            <person name="Sun Q."/>
            <person name="Evtushenko L."/>
        </authorList>
    </citation>
    <scope>NUCLEOTIDE SEQUENCE</scope>
    <source>
        <strain evidence="3">VKM B-2789</strain>
    </source>
</reference>
<dbReference type="PANTHER" id="PTHR38015">
    <property type="entry name" value="BLR6086 PROTEIN"/>
    <property type="match status" value="1"/>
</dbReference>
<feature type="domain" description="Opine dehydrogenase" evidence="2">
    <location>
        <begin position="188"/>
        <end position="324"/>
    </location>
</feature>
<dbReference type="Pfam" id="PF02317">
    <property type="entry name" value="Octopine_DH"/>
    <property type="match status" value="1"/>
</dbReference>
<evidence type="ECO:0000313" key="4">
    <source>
        <dbReference type="Proteomes" id="UP001143330"/>
    </source>
</evidence>
<dbReference type="PANTHER" id="PTHR38015:SF1">
    <property type="entry name" value="OPINE DEHYDROGENASE DOMAIN-CONTAINING PROTEIN"/>
    <property type="match status" value="1"/>
</dbReference>
<evidence type="ECO:0000313" key="3">
    <source>
        <dbReference type="EMBL" id="GLK85575.1"/>
    </source>
</evidence>
<feature type="chain" id="PRO_5040775664" evidence="1">
    <location>
        <begin position="21"/>
        <end position="369"/>
    </location>
</feature>
<dbReference type="SUPFAM" id="SSF51735">
    <property type="entry name" value="NAD(P)-binding Rossmann-fold domains"/>
    <property type="match status" value="1"/>
</dbReference>
<dbReference type="InterPro" id="IPR051729">
    <property type="entry name" value="Opine/Lysopine_DH"/>
</dbReference>
<organism evidence="3 4">
    <name type="scientific">Ancylobacter defluvii</name>
    <dbReference type="NCBI Taxonomy" id="1282440"/>
    <lineage>
        <taxon>Bacteria</taxon>
        <taxon>Pseudomonadati</taxon>
        <taxon>Pseudomonadota</taxon>
        <taxon>Alphaproteobacteria</taxon>
        <taxon>Hyphomicrobiales</taxon>
        <taxon>Xanthobacteraceae</taxon>
        <taxon>Ancylobacter</taxon>
    </lineage>
</organism>
<dbReference type="GO" id="GO:0016491">
    <property type="term" value="F:oxidoreductase activity"/>
    <property type="evidence" value="ECO:0007669"/>
    <property type="project" value="InterPro"/>
</dbReference>
<dbReference type="Proteomes" id="UP001143330">
    <property type="component" value="Unassembled WGS sequence"/>
</dbReference>
<dbReference type="Gene3D" id="3.40.50.720">
    <property type="entry name" value="NAD(P)-binding Rossmann-like Domain"/>
    <property type="match status" value="1"/>
</dbReference>
<accession>A0A9W6JXA3</accession>
<keyword evidence="1" id="KW-0732">Signal</keyword>
<keyword evidence="4" id="KW-1185">Reference proteome</keyword>
<dbReference type="InterPro" id="IPR036291">
    <property type="entry name" value="NAD(P)-bd_dom_sf"/>
</dbReference>
<dbReference type="SUPFAM" id="SSF48179">
    <property type="entry name" value="6-phosphogluconate dehydrogenase C-terminal domain-like"/>
    <property type="match status" value="1"/>
</dbReference>
<dbReference type="AlphaFoldDB" id="A0A9W6JXA3"/>
<name>A0A9W6JXA3_9HYPH</name>
<dbReference type="RefSeq" id="WP_213359197.1">
    <property type="nucleotide sequence ID" value="NZ_BSFM01000017.1"/>
</dbReference>
<dbReference type="InterPro" id="IPR008927">
    <property type="entry name" value="6-PGluconate_DH-like_C_sf"/>
</dbReference>
<evidence type="ECO:0000259" key="2">
    <source>
        <dbReference type="Pfam" id="PF02317"/>
    </source>
</evidence>
<feature type="signal peptide" evidence="1">
    <location>
        <begin position="1"/>
        <end position="20"/>
    </location>
</feature>
<evidence type="ECO:0000256" key="1">
    <source>
        <dbReference type="SAM" id="SignalP"/>
    </source>
</evidence>
<dbReference type="Gene3D" id="1.10.1040.10">
    <property type="entry name" value="N-(1-d-carboxylethyl)-l-norvaline Dehydrogenase, domain 2"/>
    <property type="match status" value="1"/>
</dbReference>
<reference evidence="3" key="1">
    <citation type="journal article" date="2014" name="Int. J. Syst. Evol. Microbiol.">
        <title>Complete genome sequence of Corynebacterium casei LMG S-19264T (=DSM 44701T), isolated from a smear-ripened cheese.</title>
        <authorList>
            <consortium name="US DOE Joint Genome Institute (JGI-PGF)"/>
            <person name="Walter F."/>
            <person name="Albersmeier A."/>
            <person name="Kalinowski J."/>
            <person name="Ruckert C."/>
        </authorList>
    </citation>
    <scope>NUCLEOTIDE SEQUENCE</scope>
    <source>
        <strain evidence="3">VKM B-2789</strain>
    </source>
</reference>
<gene>
    <name evidence="3" type="ORF">GCM10017653_36450</name>
</gene>
<dbReference type="InterPro" id="IPR013328">
    <property type="entry name" value="6PGD_dom2"/>
</dbReference>
<proteinExistence type="predicted"/>